<feature type="transmembrane region" description="Helical" evidence="1">
    <location>
        <begin position="99"/>
        <end position="121"/>
    </location>
</feature>
<dbReference type="AlphaFoldDB" id="A0A3E2HID6"/>
<gene>
    <name evidence="3" type="ORF">B7463_g3415</name>
</gene>
<sequence length="658" mass="73258">MLETFVGQVRWPSQSCRVKLKFNVEVLIPDMAGKGLTKSFYQTRSILIYASLYLLGLYLNQTSQSPKLRAAALGFLFPGAGLTTVATIPSLLTFILSSCLIPLTLFAWFACGGVLFPLFLWTSTAGLSAVLAQDTLFEPASYTWAALCALGVCYVTFRTYRASQAADSRREVRNQWLIEEVHENQTNAAEVAAPGSRELDLETLRFVQWFLELGLTDENDWSYHDIIDQFQTSAIRYQLYETVYSLGMYQAHYAPGFHGILSQSQRNVIRKSTKKEVMNFWKWESIFGKFNAHDWNPIKKDNIMVTGYILQAIGIYQNNTGDNCFEQKDSLEFVVTEGSRFKTNFQGVNDAVYNNMVKNPYTLYPCEPNWHYTPCNLVGIGGVIVGDRALKKNNCQKLLNAFEKSLEEEFSSRDGTILPIRSELTGFTIPGLCGVLTNAQNSYLCSASLPHIAHRNWALARRECIRYEKDGKGKLIGLVGADKIDPGNYKSGEGYSYAVFAASAAEFGDKKLNRDFLDRVDKELYPVYTTETGALRNKGLSTIGQATLLRARIGGYQDWHNMLNAGPPISALSGPLLVDLKFPDVLVAKAFSHDGKSLELVLYNSKTAGYFTLGLDRLTPGATYKGQFGKEFRASAKGTASILATVDGRTQINIELVA</sequence>
<keyword evidence="1" id="KW-0472">Membrane</keyword>
<protein>
    <recommendedName>
        <fullName evidence="2">Linalool dehydratase/isomerase domain-containing protein</fullName>
    </recommendedName>
</protein>
<dbReference type="OrthoDB" id="3583338at2759"/>
<dbReference type="EMBL" id="NCSJ02000045">
    <property type="protein sequence ID" value="RFU32912.1"/>
    <property type="molecule type" value="Genomic_DNA"/>
</dbReference>
<evidence type="ECO:0000259" key="2">
    <source>
        <dbReference type="Pfam" id="PF18566"/>
    </source>
</evidence>
<reference evidence="3 4" key="1">
    <citation type="submission" date="2018-05" db="EMBL/GenBank/DDBJ databases">
        <title>Draft genome sequence of Scytalidium lignicola DSM 105466, a ubiquitous saprotrophic fungus.</title>
        <authorList>
            <person name="Buettner E."/>
            <person name="Gebauer A.M."/>
            <person name="Hofrichter M."/>
            <person name="Liers C."/>
            <person name="Kellner H."/>
        </authorList>
    </citation>
    <scope>NUCLEOTIDE SEQUENCE [LARGE SCALE GENOMIC DNA]</scope>
    <source>
        <strain evidence="3 4">DSM 105466</strain>
    </source>
</reference>
<organism evidence="3 4">
    <name type="scientific">Scytalidium lignicola</name>
    <name type="common">Hyphomycete</name>
    <dbReference type="NCBI Taxonomy" id="5539"/>
    <lineage>
        <taxon>Eukaryota</taxon>
        <taxon>Fungi</taxon>
        <taxon>Dikarya</taxon>
        <taxon>Ascomycota</taxon>
        <taxon>Pezizomycotina</taxon>
        <taxon>Leotiomycetes</taxon>
        <taxon>Leotiomycetes incertae sedis</taxon>
        <taxon>Scytalidium</taxon>
    </lineage>
</organism>
<keyword evidence="1" id="KW-1133">Transmembrane helix</keyword>
<accession>A0A3E2HID6</accession>
<keyword evidence="1" id="KW-0812">Transmembrane</keyword>
<dbReference type="Pfam" id="PF18566">
    <property type="entry name" value="Ldi"/>
    <property type="match status" value="1"/>
</dbReference>
<dbReference type="OMA" id="WGYWATE"/>
<name>A0A3E2HID6_SCYLI</name>
<feature type="domain" description="Linalool dehydratase/isomerase" evidence="2">
    <location>
        <begin position="236"/>
        <end position="541"/>
    </location>
</feature>
<keyword evidence="4" id="KW-1185">Reference proteome</keyword>
<feature type="non-terminal residue" evidence="3">
    <location>
        <position position="1"/>
    </location>
</feature>
<feature type="non-terminal residue" evidence="3">
    <location>
        <position position="658"/>
    </location>
</feature>
<feature type="transmembrane region" description="Helical" evidence="1">
    <location>
        <begin position="71"/>
        <end position="92"/>
    </location>
</feature>
<dbReference type="Proteomes" id="UP000258309">
    <property type="component" value="Unassembled WGS sequence"/>
</dbReference>
<evidence type="ECO:0000313" key="4">
    <source>
        <dbReference type="Proteomes" id="UP000258309"/>
    </source>
</evidence>
<evidence type="ECO:0000256" key="1">
    <source>
        <dbReference type="SAM" id="Phobius"/>
    </source>
</evidence>
<feature type="transmembrane region" description="Helical" evidence="1">
    <location>
        <begin position="141"/>
        <end position="160"/>
    </location>
</feature>
<proteinExistence type="predicted"/>
<dbReference type="InterPro" id="IPR041411">
    <property type="entry name" value="Ldi"/>
</dbReference>
<dbReference type="STRING" id="5539.A0A3E2HID6"/>
<comment type="caution">
    <text evidence="3">The sequence shown here is derived from an EMBL/GenBank/DDBJ whole genome shotgun (WGS) entry which is preliminary data.</text>
</comment>
<feature type="transmembrane region" description="Helical" evidence="1">
    <location>
        <begin position="41"/>
        <end position="59"/>
    </location>
</feature>
<evidence type="ECO:0000313" key="3">
    <source>
        <dbReference type="EMBL" id="RFU32912.1"/>
    </source>
</evidence>